<gene>
    <name evidence="2" type="ORF">CHL78_001490</name>
</gene>
<proteinExistence type="predicted"/>
<dbReference type="Proteomes" id="UP000215694">
    <property type="component" value="Unassembled WGS sequence"/>
</dbReference>
<sequence length="208" mass="23525">MDCLKPKAGNSLVRIFHAAPEAPAVDVYIDGKPFIRNISYKQFSKYVNVPENIETITLYVAGDDTQPVLEQDLDFQAGKIFTMAITGNLDNLSVEPLEESIDQMPSRDNTIVRFVHLSPNLQDIDILNQGEVIVSDLEFREFSDYMPFPFGDFRFIVQDEETKKNVAGISATLNAERIYSLYIIGEPQSLEVIQSVDGNTYACRGYYY</sequence>
<accession>A0A255IQ38</accession>
<evidence type="ECO:0000313" key="3">
    <source>
        <dbReference type="Proteomes" id="UP000215694"/>
    </source>
</evidence>
<reference evidence="2 3" key="1">
    <citation type="journal article" date="2017" name="Genome Announc.">
        <title>Draft Genome Sequence of Romboutsia weinsteinii sp. nov. Strain CCRI-19649(T) Isolated from Surface Water.</title>
        <authorList>
            <person name="Maheux A.F."/>
            <person name="Boudreau D.K."/>
            <person name="Berube E."/>
            <person name="Boissinot M."/>
            <person name="Cantin P."/>
            <person name="Raymond F."/>
            <person name="Corbeil J."/>
            <person name="Omar R.F."/>
            <person name="Bergeron M.G."/>
        </authorList>
    </citation>
    <scope>NUCLEOTIDE SEQUENCE [LARGE SCALE GENOMIC DNA]</scope>
    <source>
        <strain evidence="2 3">CCRI-19649</strain>
    </source>
</reference>
<dbReference type="EMBL" id="NOJY02000002">
    <property type="protein sequence ID" value="RDY29399.1"/>
    <property type="molecule type" value="Genomic_DNA"/>
</dbReference>
<evidence type="ECO:0000313" key="2">
    <source>
        <dbReference type="EMBL" id="RDY29399.1"/>
    </source>
</evidence>
<protein>
    <submittedName>
        <fullName evidence="2">DUF4397 domain-containing protein</fullName>
    </submittedName>
</protein>
<feature type="domain" description="DUF4397" evidence="1">
    <location>
        <begin position="11"/>
        <end position="126"/>
    </location>
</feature>
<keyword evidence="3" id="KW-1185">Reference proteome</keyword>
<dbReference type="InterPro" id="IPR025510">
    <property type="entry name" value="DUF4397"/>
</dbReference>
<organism evidence="2 3">
    <name type="scientific">Romboutsia weinsteinii</name>
    <dbReference type="NCBI Taxonomy" id="2020949"/>
    <lineage>
        <taxon>Bacteria</taxon>
        <taxon>Bacillati</taxon>
        <taxon>Bacillota</taxon>
        <taxon>Clostridia</taxon>
        <taxon>Peptostreptococcales</taxon>
        <taxon>Peptostreptococcaceae</taxon>
        <taxon>Romboutsia</taxon>
    </lineage>
</organism>
<dbReference type="RefSeq" id="WP_094365987.1">
    <property type="nucleotide sequence ID" value="NZ_NOJY02000002.1"/>
</dbReference>
<name>A0A255IQ38_9FIRM</name>
<dbReference type="AlphaFoldDB" id="A0A255IQ38"/>
<comment type="caution">
    <text evidence="2">The sequence shown here is derived from an EMBL/GenBank/DDBJ whole genome shotgun (WGS) entry which is preliminary data.</text>
</comment>
<evidence type="ECO:0000259" key="1">
    <source>
        <dbReference type="Pfam" id="PF14344"/>
    </source>
</evidence>
<dbReference type="Pfam" id="PF14344">
    <property type="entry name" value="DUF4397"/>
    <property type="match status" value="1"/>
</dbReference>
<dbReference type="OrthoDB" id="9783299at2"/>